<dbReference type="AlphaFoldDB" id="A0A918TM79"/>
<organism evidence="1 2">
    <name type="scientific">Roseibacillus persicicus</name>
    <dbReference type="NCBI Taxonomy" id="454148"/>
    <lineage>
        <taxon>Bacteria</taxon>
        <taxon>Pseudomonadati</taxon>
        <taxon>Verrucomicrobiota</taxon>
        <taxon>Verrucomicrobiia</taxon>
        <taxon>Verrucomicrobiales</taxon>
        <taxon>Verrucomicrobiaceae</taxon>
        <taxon>Roseibacillus</taxon>
    </lineage>
</organism>
<reference evidence="1" key="1">
    <citation type="journal article" date="2014" name="Int. J. Syst. Evol. Microbiol.">
        <title>Complete genome sequence of Corynebacterium casei LMG S-19264T (=DSM 44701T), isolated from a smear-ripened cheese.</title>
        <authorList>
            <consortium name="US DOE Joint Genome Institute (JGI-PGF)"/>
            <person name="Walter F."/>
            <person name="Albersmeier A."/>
            <person name="Kalinowski J."/>
            <person name="Ruckert C."/>
        </authorList>
    </citation>
    <scope>NUCLEOTIDE SEQUENCE</scope>
    <source>
        <strain evidence="1">KCTC 12988</strain>
    </source>
</reference>
<dbReference type="Proteomes" id="UP000644507">
    <property type="component" value="Unassembled WGS sequence"/>
</dbReference>
<evidence type="ECO:0000313" key="2">
    <source>
        <dbReference type="Proteomes" id="UP000644507"/>
    </source>
</evidence>
<keyword evidence="2" id="KW-1185">Reference proteome</keyword>
<evidence type="ECO:0000313" key="1">
    <source>
        <dbReference type="EMBL" id="GHC52204.1"/>
    </source>
</evidence>
<comment type="caution">
    <text evidence="1">The sequence shown here is derived from an EMBL/GenBank/DDBJ whole genome shotgun (WGS) entry which is preliminary data.</text>
</comment>
<name>A0A918TM79_9BACT</name>
<gene>
    <name evidence="1" type="ORF">GCM10007100_18100</name>
</gene>
<reference evidence="1" key="2">
    <citation type="submission" date="2020-09" db="EMBL/GenBank/DDBJ databases">
        <authorList>
            <person name="Sun Q."/>
            <person name="Kim S."/>
        </authorList>
    </citation>
    <scope>NUCLEOTIDE SEQUENCE</scope>
    <source>
        <strain evidence="1">KCTC 12988</strain>
    </source>
</reference>
<proteinExistence type="predicted"/>
<sequence>MSDGNMGSRFEKLTAKLERTNTEDFGAMLAEIAEQGFNGVMREERLLIISAWAARDPIAAAEYLKEHDQDDRMQFAAMATWASNDPDAAIAWARENHEGKGANDWLVGAIQGIAGTDPDLAASLIGELPRSREQWHAMESTMPYVLAKGEAAAKDWIESLSSGDLQSNGAEWMARRMAGEDPVVAAAWIDSLGTKEARREASEEVALRYARTDLAGAQRWVSSLPEDTRTEAAEGIVTHMAREDPRAAVAWLENLGDDPDYDGAWVDLVERGFNAEPGVALVGALRLSDEGWREKYTNNYLSRWMKQDQAAAQEWVAEYTEYLPPKVARRYGPKPARTN</sequence>
<protein>
    <submittedName>
        <fullName evidence="1">Uncharacterized protein</fullName>
    </submittedName>
</protein>
<dbReference type="EMBL" id="BMXI01000007">
    <property type="protein sequence ID" value="GHC52204.1"/>
    <property type="molecule type" value="Genomic_DNA"/>
</dbReference>
<accession>A0A918TM79</accession>